<dbReference type="EMBL" id="JACYNP010000021">
    <property type="protein sequence ID" value="MBD8124495.1"/>
    <property type="molecule type" value="Genomic_DNA"/>
</dbReference>
<dbReference type="RefSeq" id="WP_191946135.1">
    <property type="nucleotide sequence ID" value="NZ_JACYNP010000021.1"/>
</dbReference>
<organism evidence="1 2">
    <name type="scientific">Pseudomonas lutea</name>
    <dbReference type="NCBI Taxonomy" id="243924"/>
    <lineage>
        <taxon>Bacteria</taxon>
        <taxon>Pseudomonadati</taxon>
        <taxon>Pseudomonadota</taxon>
        <taxon>Gammaproteobacteria</taxon>
        <taxon>Pseudomonadales</taxon>
        <taxon>Pseudomonadaceae</taxon>
        <taxon>Pseudomonas</taxon>
    </lineage>
</organism>
<gene>
    <name evidence="1" type="ORF">IFT62_25150</name>
</gene>
<comment type="caution">
    <text evidence="1">The sequence shown here is derived from an EMBL/GenBank/DDBJ whole genome shotgun (WGS) entry which is preliminary data.</text>
</comment>
<reference evidence="1 2" key="1">
    <citation type="journal article" date="2020" name="FEMS Microbiol. Ecol.">
        <title>Temporal dynamics of bacterial communities during seed development and maturation.</title>
        <authorList>
            <person name="Chesneau G."/>
            <person name="Torres-Cortes G."/>
            <person name="Briand M."/>
            <person name="Darrasse A."/>
            <person name="Preveaux A."/>
            <person name="Marais C."/>
            <person name="Jacques M.A."/>
            <person name="Shade A."/>
            <person name="Barret M."/>
        </authorList>
    </citation>
    <scope>NUCLEOTIDE SEQUENCE [LARGE SCALE GENOMIC DNA]</scope>
    <source>
        <strain evidence="1 2">CFBP13723</strain>
    </source>
</reference>
<keyword evidence="2" id="KW-1185">Reference proteome</keyword>
<name>A0ABR9AEU9_9PSED</name>
<dbReference type="Proteomes" id="UP000625247">
    <property type="component" value="Unassembled WGS sequence"/>
</dbReference>
<evidence type="ECO:0000313" key="2">
    <source>
        <dbReference type="Proteomes" id="UP000625247"/>
    </source>
</evidence>
<protein>
    <submittedName>
        <fullName evidence="1">Uncharacterized protein</fullName>
    </submittedName>
</protein>
<accession>A0ABR9AEU9</accession>
<proteinExistence type="predicted"/>
<evidence type="ECO:0000313" key="1">
    <source>
        <dbReference type="EMBL" id="MBD8124495.1"/>
    </source>
</evidence>
<sequence>MSMGDIVADRLERVVVADGFNIFKISKEALDIYQDPNISLAKDLDIALVSLMAMVEGPEFEMTEKEFYDFLSDIRHM</sequence>